<evidence type="ECO:0000313" key="1">
    <source>
        <dbReference type="EMBL" id="MFD1216432.1"/>
    </source>
</evidence>
<gene>
    <name evidence="1" type="ORF">ACFQ2X_07475</name>
</gene>
<sequence>MSPISGLTRLELAALIAETLKKAGINVVLSGGSCVSIYSSENYVSKDLDFIDISLKSNRQIAKAIQSLGFENQPKNSRHFIHPDTELSVEFPSAPLTIGDEYIPSSAVNSIATEHGTLRLLTPTDCVKDRLANYYYFGDKQCLEQALLVARAHPVNLASLQRWHDNEQEQEGYQDFLILLSEK</sequence>
<reference evidence="2" key="1">
    <citation type="journal article" date="2019" name="Int. J. Syst. Evol. Microbiol.">
        <title>The Global Catalogue of Microorganisms (GCM) 10K type strain sequencing project: providing services to taxonomists for standard genome sequencing and annotation.</title>
        <authorList>
            <consortium name="The Broad Institute Genomics Platform"/>
            <consortium name="The Broad Institute Genome Sequencing Center for Infectious Disease"/>
            <person name="Wu L."/>
            <person name="Ma J."/>
        </authorList>
    </citation>
    <scope>NUCLEOTIDE SEQUENCE [LARGE SCALE GENOMIC DNA]</scope>
    <source>
        <strain evidence="2">CCUG 54356</strain>
    </source>
</reference>
<keyword evidence="2" id="KW-1185">Reference proteome</keyword>
<accession>A0ABW3U6F4</accession>
<dbReference type="EMBL" id="JBHTLR010000007">
    <property type="protein sequence ID" value="MFD1216432.1"/>
    <property type="molecule type" value="Genomic_DNA"/>
</dbReference>
<name>A0ABW3U6F4_9GAMM</name>
<proteinExistence type="predicted"/>
<evidence type="ECO:0008006" key="3">
    <source>
        <dbReference type="Google" id="ProtNLM"/>
    </source>
</evidence>
<evidence type="ECO:0000313" key="2">
    <source>
        <dbReference type="Proteomes" id="UP001597264"/>
    </source>
</evidence>
<organism evidence="1 2">
    <name type="scientific">Microbulbifer celer</name>
    <dbReference type="NCBI Taxonomy" id="435905"/>
    <lineage>
        <taxon>Bacteria</taxon>
        <taxon>Pseudomonadati</taxon>
        <taxon>Pseudomonadota</taxon>
        <taxon>Gammaproteobacteria</taxon>
        <taxon>Cellvibrionales</taxon>
        <taxon>Microbulbiferaceae</taxon>
        <taxon>Microbulbifer</taxon>
    </lineage>
</organism>
<comment type="caution">
    <text evidence="1">The sequence shown here is derived from an EMBL/GenBank/DDBJ whole genome shotgun (WGS) entry which is preliminary data.</text>
</comment>
<protein>
    <recommendedName>
        <fullName evidence="3">Nucleotidyltransferase family protein</fullName>
    </recommendedName>
</protein>
<dbReference type="Proteomes" id="UP001597264">
    <property type="component" value="Unassembled WGS sequence"/>
</dbReference>
<dbReference type="RefSeq" id="WP_230438528.1">
    <property type="nucleotide sequence ID" value="NZ_CP087715.1"/>
</dbReference>